<evidence type="ECO:0000313" key="3">
    <source>
        <dbReference type="Proteomes" id="UP000319255"/>
    </source>
</evidence>
<protein>
    <recommendedName>
        <fullName evidence="4">Transporter</fullName>
    </recommendedName>
</protein>
<evidence type="ECO:0000256" key="1">
    <source>
        <dbReference type="SAM" id="SignalP"/>
    </source>
</evidence>
<gene>
    <name evidence="2" type="ORF">FJM51_16355</name>
</gene>
<evidence type="ECO:0000313" key="2">
    <source>
        <dbReference type="EMBL" id="TPE48996.1"/>
    </source>
</evidence>
<dbReference type="RefSeq" id="WP_140455213.1">
    <property type="nucleotide sequence ID" value="NZ_VFRP01000018.1"/>
</dbReference>
<feature type="signal peptide" evidence="1">
    <location>
        <begin position="1"/>
        <end position="23"/>
    </location>
</feature>
<name>A0A501WT72_9RHOB</name>
<dbReference type="EMBL" id="VFRP01000018">
    <property type="protein sequence ID" value="TPE48996.1"/>
    <property type="molecule type" value="Genomic_DNA"/>
</dbReference>
<dbReference type="Proteomes" id="UP000319255">
    <property type="component" value="Unassembled WGS sequence"/>
</dbReference>
<comment type="caution">
    <text evidence="2">The sequence shown here is derived from an EMBL/GenBank/DDBJ whole genome shotgun (WGS) entry which is preliminary data.</text>
</comment>
<keyword evidence="1" id="KW-0732">Signal</keyword>
<reference evidence="2 3" key="1">
    <citation type="submission" date="2019-06" db="EMBL/GenBank/DDBJ databases">
        <title>A novel bacterium of genus Amaricoccus, isolated from marine sediment.</title>
        <authorList>
            <person name="Huang H."/>
            <person name="Mo K."/>
            <person name="Hu Y."/>
        </authorList>
    </citation>
    <scope>NUCLEOTIDE SEQUENCE [LARGE SCALE GENOMIC DNA]</scope>
    <source>
        <strain evidence="2 3">HB172011</strain>
    </source>
</reference>
<sequence length="301" mass="31493">MRHARPIRAAVIGLALGASPALAQPAPAPGWSPAFDAETIYRGARDMDGGGAFSVSRNIVGLGVSRSLGGRDSIGLALSAGLSEYDFDDTADPWSGIREYNLSLPIIVGLSRATVVMVPSLRYAGESGVDLDEGETAGVILGASWRFGESFSAGPGLGVFTRLAPEDGYEVFPFLLVDWRVTERLSIGNGQGFGASRGPGIGLNYRLRDDLSTGLFVRFDSTEFRLDDEGPAPGGIGEDKVTSVVATAAYRPGEGVDLTGFLGMEIGGRLTLKDSGGDTIDRRDYDPAPILGAKLSLSFGS</sequence>
<dbReference type="AlphaFoldDB" id="A0A501WT72"/>
<evidence type="ECO:0008006" key="4">
    <source>
        <dbReference type="Google" id="ProtNLM"/>
    </source>
</evidence>
<keyword evidence="3" id="KW-1185">Reference proteome</keyword>
<feature type="chain" id="PRO_5021306683" description="Transporter" evidence="1">
    <location>
        <begin position="24"/>
        <end position="301"/>
    </location>
</feature>
<proteinExistence type="predicted"/>
<accession>A0A501WT72</accession>
<dbReference type="OrthoDB" id="190240at2"/>
<organism evidence="2 3">
    <name type="scientific">Amaricoccus solimangrovi</name>
    <dbReference type="NCBI Taxonomy" id="2589815"/>
    <lineage>
        <taxon>Bacteria</taxon>
        <taxon>Pseudomonadati</taxon>
        <taxon>Pseudomonadota</taxon>
        <taxon>Alphaproteobacteria</taxon>
        <taxon>Rhodobacterales</taxon>
        <taxon>Paracoccaceae</taxon>
        <taxon>Amaricoccus</taxon>
    </lineage>
</organism>